<dbReference type="InterPro" id="IPR050661">
    <property type="entry name" value="BglG_antiterminators"/>
</dbReference>
<feature type="domain" description="Mga helix-turn-helix" evidence="3">
    <location>
        <begin position="80"/>
        <end position="161"/>
    </location>
</feature>
<dbReference type="OrthoDB" id="2188960at2"/>
<proteinExistence type="predicted"/>
<keyword evidence="5" id="KW-1185">Reference proteome</keyword>
<dbReference type="RefSeq" id="WP_057903927.1">
    <property type="nucleotide sequence ID" value="NZ_AZDA01000025.1"/>
</dbReference>
<reference evidence="4 5" key="1">
    <citation type="journal article" date="2015" name="Genome Announc.">
        <title>Expanding the biotechnology potential of lactobacilli through comparative genomics of 213 strains and associated genera.</title>
        <authorList>
            <person name="Sun Z."/>
            <person name="Harris H.M."/>
            <person name="McCann A."/>
            <person name="Guo C."/>
            <person name="Argimon S."/>
            <person name="Zhang W."/>
            <person name="Yang X."/>
            <person name="Jeffery I.B."/>
            <person name="Cooney J.C."/>
            <person name="Kagawa T.F."/>
            <person name="Liu W."/>
            <person name="Song Y."/>
            <person name="Salvetti E."/>
            <person name="Wrobel A."/>
            <person name="Rasinkangas P."/>
            <person name="Parkhill J."/>
            <person name="Rea M.C."/>
            <person name="O'Sullivan O."/>
            <person name="Ritari J."/>
            <person name="Douillard F.P."/>
            <person name="Paul Ross R."/>
            <person name="Yang R."/>
            <person name="Briner A.E."/>
            <person name="Felis G.E."/>
            <person name="de Vos W.M."/>
            <person name="Barrangou R."/>
            <person name="Klaenhammer T.R."/>
            <person name="Caufield P.W."/>
            <person name="Cui Y."/>
            <person name="Zhang H."/>
            <person name="O'Toole P.W."/>
        </authorList>
    </citation>
    <scope>NUCLEOTIDE SEQUENCE [LARGE SCALE GENOMIC DNA]</scope>
    <source>
        <strain evidence="4 5">DSM 20003</strain>
    </source>
</reference>
<dbReference type="Gene3D" id="1.10.10.10">
    <property type="entry name" value="Winged helix-like DNA-binding domain superfamily/Winged helix DNA-binding domain"/>
    <property type="match status" value="1"/>
</dbReference>
<evidence type="ECO:0000256" key="1">
    <source>
        <dbReference type="ARBA" id="ARBA00023015"/>
    </source>
</evidence>
<dbReference type="InterPro" id="IPR007737">
    <property type="entry name" value="Mga_HTH"/>
</dbReference>
<dbReference type="Proteomes" id="UP000051461">
    <property type="component" value="Unassembled WGS sequence"/>
</dbReference>
<name>A0A0R1H820_9LACO</name>
<evidence type="ECO:0000313" key="5">
    <source>
        <dbReference type="Proteomes" id="UP000051461"/>
    </source>
</evidence>
<dbReference type="PANTHER" id="PTHR30185:SF13">
    <property type="entry name" value="LICABCH OPERON REGULATOR-RELATED"/>
    <property type="match status" value="1"/>
</dbReference>
<dbReference type="InterPro" id="IPR036388">
    <property type="entry name" value="WH-like_DNA-bd_sf"/>
</dbReference>
<evidence type="ECO:0000259" key="3">
    <source>
        <dbReference type="Pfam" id="PF05043"/>
    </source>
</evidence>
<protein>
    <recommendedName>
        <fullName evidence="3">Mga helix-turn-helix domain-containing protein</fullName>
    </recommendedName>
</protein>
<keyword evidence="2" id="KW-0804">Transcription</keyword>
<dbReference type="STRING" id="1423726.FC07_GL001741"/>
<dbReference type="EMBL" id="AZDA01000025">
    <property type="protein sequence ID" value="KRK40033.1"/>
    <property type="molecule type" value="Genomic_DNA"/>
</dbReference>
<dbReference type="PANTHER" id="PTHR30185">
    <property type="entry name" value="CRYPTIC BETA-GLUCOSIDE BGL OPERON ANTITERMINATOR"/>
    <property type="match status" value="1"/>
</dbReference>
<comment type="caution">
    <text evidence="4">The sequence shown here is derived from an EMBL/GenBank/DDBJ whole genome shotgun (WGS) entry which is preliminary data.</text>
</comment>
<organism evidence="4 5">
    <name type="scientific">Loigolactobacillus bifermentans DSM 20003</name>
    <dbReference type="NCBI Taxonomy" id="1423726"/>
    <lineage>
        <taxon>Bacteria</taxon>
        <taxon>Bacillati</taxon>
        <taxon>Bacillota</taxon>
        <taxon>Bacilli</taxon>
        <taxon>Lactobacillales</taxon>
        <taxon>Lactobacillaceae</taxon>
        <taxon>Loigolactobacillus</taxon>
    </lineage>
</organism>
<dbReference type="AlphaFoldDB" id="A0A0R1H820"/>
<dbReference type="Pfam" id="PF05043">
    <property type="entry name" value="Mga"/>
    <property type="match status" value="1"/>
</dbReference>
<gene>
    <name evidence="4" type="ORF">FC07_GL001741</name>
</gene>
<keyword evidence="1" id="KW-0805">Transcription regulation</keyword>
<sequence>MLLEKALLEKSDLQKFNMYRHLKSWESRTFTINDLSRATGLSYQQTYNSFQDLLVDLRQLTPELKNIKHNALLEARTFTVSVDQYRLFLVENSLAFMFVDYLLHCTEPTLVAFCETHFVSRSTFFRKINGLKNLLARYGLKFSYANLNIKGNEANIRLVLFYIYWLVFHGLKWPFKTVDYAAVKQQQAHLSQGMQLNELQILQEQYLLGMCATRIKTNHLLSPQADHLFPMPMIPYPVPDTLDLTEHQIATEYGFYQFYQYTGCTFTDTPKTQYFYHYCQEERNLAWQFVQELLGFFSQCCSAQLIHQMNADHVLITNLLRLATRIQYSQQIAPVAADFVEQIIQPAQHHTLAQQLTNFFDSIAANQQMAIFMRERLGMREALLQILLPYASELEKQGTLHIQLLIEDGLTSYLLESYLTTLPITTILKPQQKGITPDLIITTLDTTLLPPTTAPVFSWPLCADDNSYFVLWHRLKDIYQQKTL</sequence>
<accession>A0A0R1H820</accession>
<evidence type="ECO:0000313" key="4">
    <source>
        <dbReference type="EMBL" id="KRK40033.1"/>
    </source>
</evidence>
<evidence type="ECO:0000256" key="2">
    <source>
        <dbReference type="ARBA" id="ARBA00023163"/>
    </source>
</evidence>
<dbReference type="PATRIC" id="fig|1423726.3.peg.1801"/>